<dbReference type="EMBL" id="DQUR01000057">
    <property type="protein sequence ID" value="HIP88673.1"/>
    <property type="molecule type" value="Genomic_DNA"/>
</dbReference>
<evidence type="ECO:0000256" key="1">
    <source>
        <dbReference type="SAM" id="Phobius"/>
    </source>
</evidence>
<evidence type="ECO:0000313" key="2">
    <source>
        <dbReference type="EMBL" id="HIP88673.1"/>
    </source>
</evidence>
<organism evidence="2 3">
    <name type="scientific">Thermococcus paralvinellae</name>
    <dbReference type="NCBI Taxonomy" id="582419"/>
    <lineage>
        <taxon>Archaea</taxon>
        <taxon>Methanobacteriati</taxon>
        <taxon>Methanobacteriota</taxon>
        <taxon>Thermococci</taxon>
        <taxon>Thermococcales</taxon>
        <taxon>Thermococcaceae</taxon>
        <taxon>Thermococcus</taxon>
    </lineage>
</organism>
<dbReference type="AlphaFoldDB" id="A0A832ZLD5"/>
<proteinExistence type="predicted"/>
<evidence type="ECO:0008006" key="4">
    <source>
        <dbReference type="Google" id="ProtNLM"/>
    </source>
</evidence>
<evidence type="ECO:0000313" key="3">
    <source>
        <dbReference type="Proteomes" id="UP000653692"/>
    </source>
</evidence>
<dbReference type="Gene3D" id="2.60.40.10">
    <property type="entry name" value="Immunoglobulins"/>
    <property type="match status" value="1"/>
</dbReference>
<gene>
    <name evidence="2" type="ORF">EYH24_01610</name>
</gene>
<feature type="transmembrane region" description="Helical" evidence="1">
    <location>
        <begin position="279"/>
        <end position="299"/>
    </location>
</feature>
<reference evidence="2" key="1">
    <citation type="journal article" date="2020" name="ISME J.">
        <title>Gammaproteobacteria mediating utilization of methyl-, sulfur- and petroleum organic compounds in deep ocean hydrothermal plumes.</title>
        <authorList>
            <person name="Zhou Z."/>
            <person name="Liu Y."/>
            <person name="Pan J."/>
            <person name="Cron B.R."/>
            <person name="Toner B.M."/>
            <person name="Anantharaman K."/>
            <person name="Breier J.A."/>
            <person name="Dick G.J."/>
            <person name="Li M."/>
        </authorList>
    </citation>
    <scope>NUCLEOTIDE SEQUENCE</scope>
    <source>
        <strain evidence="2">SZUA-1476</strain>
    </source>
</reference>
<dbReference type="Proteomes" id="UP000653692">
    <property type="component" value="Unassembled WGS sequence"/>
</dbReference>
<keyword evidence="1" id="KW-0812">Transmembrane</keyword>
<sequence length="304" mass="33228">MVSSKNMTSDGTATFFAMVDEEKIPRVEKVANLLISVSSKGGKQYIPMTANVTVQNTGTVSISNVFLRFIPEEDTEILSGGEMFIREIKPGEKKTFEVKLLPHRSGNLTLGYVEATAVAPFELACGGYTVLKFRSNDLQVSVKPSRISYELDIKAPRDVPIHNPFSIEIRVTNTGDVSVPANLTVILPEGVAITPNEKFSFKGGIIIAPISLQPGENGTFVLEVYPYTNGTKEFTFHVKTPLGVVASTVIHLNVTVPRENENYHNQRSDRPLHSGVCKGYVGILGFVLGALVIIAIAWYQARKS</sequence>
<keyword evidence="1" id="KW-0472">Membrane</keyword>
<protein>
    <recommendedName>
        <fullName evidence="4">CARDB domain-containing protein</fullName>
    </recommendedName>
</protein>
<accession>A0A832ZLD5</accession>
<keyword evidence="1" id="KW-1133">Transmembrane helix</keyword>
<comment type="caution">
    <text evidence="2">The sequence shown here is derived from an EMBL/GenBank/DDBJ whole genome shotgun (WGS) entry which is preliminary data.</text>
</comment>
<name>A0A832ZLD5_9EURY</name>
<dbReference type="InterPro" id="IPR013783">
    <property type="entry name" value="Ig-like_fold"/>
</dbReference>